<gene>
    <name evidence="4" type="ORF">GCM10023156_29560</name>
</gene>
<dbReference type="InterPro" id="IPR011703">
    <property type="entry name" value="ATPase_AAA-3"/>
</dbReference>
<keyword evidence="5" id="KW-1185">Reference proteome</keyword>
<evidence type="ECO:0000256" key="1">
    <source>
        <dbReference type="SAM" id="MobiDB-lite"/>
    </source>
</evidence>
<dbReference type="PANTHER" id="PTHR42759">
    <property type="entry name" value="MOXR FAMILY PROTEIN"/>
    <property type="match status" value="1"/>
</dbReference>
<reference evidence="5" key="1">
    <citation type="journal article" date="2019" name="Int. J. Syst. Evol. Microbiol.">
        <title>The Global Catalogue of Microorganisms (GCM) 10K type strain sequencing project: providing services to taxonomists for standard genome sequencing and annotation.</title>
        <authorList>
            <consortium name="The Broad Institute Genomics Platform"/>
            <consortium name="The Broad Institute Genome Sequencing Center for Infectious Disease"/>
            <person name="Wu L."/>
            <person name="Ma J."/>
        </authorList>
    </citation>
    <scope>NUCLEOTIDE SEQUENCE [LARGE SCALE GENOMIC DNA]</scope>
    <source>
        <strain evidence="5">JCM 17759</strain>
    </source>
</reference>
<sequence>MVNRIDEMTKPSTNGPPKTNNDNSLDVAEAVDQLHQQLTALREQLAGVIVGQHEVAEQLLIGMLCRGHCILQGMPGLAKTMLVATLASLTDLTFRRVQFTPDLMPGDITGSEILEEDHTTGKRIFRFVEGPLFGNVILADEINRTPPKTQSALLEAMQERQLTVCGQTYSLPDPFFVLATQNPVETEGTYPLPEAQLDRFLLKIHVAYPSRDDEMEIARRQTTDYKFETVKVLDEQQIHQMQSLVRSVVVADHVYNAALDLVRGTRPEEGTMSSELQNLVQWGAGPRATISLLLAAKARALLNRRCHATTEDLIAVALPVLRHRVILTFNAEAAGVDADSVLTRIIDQTPSLKQKNQPAKNS</sequence>
<evidence type="ECO:0000259" key="2">
    <source>
        <dbReference type="Pfam" id="PF07726"/>
    </source>
</evidence>
<dbReference type="Proteomes" id="UP001500840">
    <property type="component" value="Unassembled WGS sequence"/>
</dbReference>
<feature type="domain" description="ATPase AAA-3" evidence="2">
    <location>
        <begin position="68"/>
        <end position="202"/>
    </location>
</feature>
<accession>A0ABP8MWI2</accession>
<dbReference type="InterPro" id="IPR050764">
    <property type="entry name" value="CbbQ/NirQ/NorQ/GpvN"/>
</dbReference>
<dbReference type="EMBL" id="BAABGA010000035">
    <property type="protein sequence ID" value="GAA4455476.1"/>
    <property type="molecule type" value="Genomic_DNA"/>
</dbReference>
<protein>
    <submittedName>
        <fullName evidence="4">MoxR family ATPase</fullName>
    </submittedName>
</protein>
<dbReference type="Pfam" id="PF07726">
    <property type="entry name" value="AAA_3"/>
    <property type="match status" value="1"/>
</dbReference>
<dbReference type="Gene3D" id="3.40.50.300">
    <property type="entry name" value="P-loop containing nucleotide triphosphate hydrolases"/>
    <property type="match status" value="1"/>
</dbReference>
<feature type="domain" description="ChlI/MoxR AAA lid" evidence="3">
    <location>
        <begin position="279"/>
        <end position="344"/>
    </location>
</feature>
<name>A0ABP8MWI2_9BACT</name>
<evidence type="ECO:0000259" key="3">
    <source>
        <dbReference type="Pfam" id="PF17863"/>
    </source>
</evidence>
<dbReference type="InterPro" id="IPR027417">
    <property type="entry name" value="P-loop_NTPase"/>
</dbReference>
<feature type="compositionally biased region" description="Polar residues" evidence="1">
    <location>
        <begin position="10"/>
        <end position="24"/>
    </location>
</feature>
<organism evidence="4 5">
    <name type="scientific">Novipirellula rosea</name>
    <dbReference type="NCBI Taxonomy" id="1031540"/>
    <lineage>
        <taxon>Bacteria</taxon>
        <taxon>Pseudomonadati</taxon>
        <taxon>Planctomycetota</taxon>
        <taxon>Planctomycetia</taxon>
        <taxon>Pirellulales</taxon>
        <taxon>Pirellulaceae</taxon>
        <taxon>Novipirellula</taxon>
    </lineage>
</organism>
<dbReference type="InterPro" id="IPR041628">
    <property type="entry name" value="ChlI/MoxR_AAA_lid"/>
</dbReference>
<dbReference type="Pfam" id="PF17863">
    <property type="entry name" value="AAA_lid_2"/>
    <property type="match status" value="1"/>
</dbReference>
<evidence type="ECO:0000313" key="4">
    <source>
        <dbReference type="EMBL" id="GAA4455476.1"/>
    </source>
</evidence>
<proteinExistence type="predicted"/>
<dbReference type="PANTHER" id="PTHR42759:SF1">
    <property type="entry name" value="MAGNESIUM-CHELATASE SUBUNIT CHLD"/>
    <property type="match status" value="1"/>
</dbReference>
<dbReference type="SUPFAM" id="SSF52540">
    <property type="entry name" value="P-loop containing nucleoside triphosphate hydrolases"/>
    <property type="match status" value="1"/>
</dbReference>
<feature type="region of interest" description="Disordered" evidence="1">
    <location>
        <begin position="1"/>
        <end position="24"/>
    </location>
</feature>
<evidence type="ECO:0000313" key="5">
    <source>
        <dbReference type="Proteomes" id="UP001500840"/>
    </source>
</evidence>
<dbReference type="PIRSF" id="PIRSF002849">
    <property type="entry name" value="AAA_ATPase_chaperone_MoxR_prd"/>
    <property type="match status" value="1"/>
</dbReference>
<comment type="caution">
    <text evidence="4">The sequence shown here is derived from an EMBL/GenBank/DDBJ whole genome shotgun (WGS) entry which is preliminary data.</text>
</comment>
<dbReference type="Gene3D" id="1.10.8.80">
    <property type="entry name" value="Magnesium chelatase subunit I, C-Terminal domain"/>
    <property type="match status" value="1"/>
</dbReference>
<dbReference type="CDD" id="cd00009">
    <property type="entry name" value="AAA"/>
    <property type="match status" value="1"/>
</dbReference>